<evidence type="ECO:0000256" key="7">
    <source>
        <dbReference type="ARBA" id="ARBA00022989"/>
    </source>
</evidence>
<evidence type="ECO:0000256" key="11">
    <source>
        <dbReference type="ARBA" id="ARBA00023303"/>
    </source>
</evidence>
<dbReference type="InterPro" id="IPR027359">
    <property type="entry name" value="Volt_channel_dom_sf"/>
</dbReference>
<evidence type="ECO:0000256" key="12">
    <source>
        <dbReference type="ARBA" id="ARBA00031989"/>
    </source>
</evidence>
<dbReference type="GO" id="GO:0005886">
    <property type="term" value="C:plasma membrane"/>
    <property type="evidence" value="ECO:0007669"/>
    <property type="project" value="UniProtKB-SubCell"/>
</dbReference>
<dbReference type="OrthoDB" id="427456at2759"/>
<dbReference type="InterPro" id="IPR005821">
    <property type="entry name" value="Ion_trans_dom"/>
</dbReference>
<dbReference type="Gene3D" id="1.20.120.350">
    <property type="entry name" value="Voltage-gated potassium channels. Chain C"/>
    <property type="match status" value="1"/>
</dbReference>
<evidence type="ECO:0000256" key="14">
    <source>
        <dbReference type="SAM" id="Phobius"/>
    </source>
</evidence>
<comment type="caution">
    <text evidence="16">The sequence shown here is derived from an EMBL/GenBank/DDBJ whole genome shotgun (WGS) entry which is preliminary data.</text>
</comment>
<organism evidence="16 17">
    <name type="scientific">Penicillium cinerascens</name>
    <dbReference type="NCBI Taxonomy" id="70096"/>
    <lineage>
        <taxon>Eukaryota</taxon>
        <taxon>Fungi</taxon>
        <taxon>Dikarya</taxon>
        <taxon>Ascomycota</taxon>
        <taxon>Pezizomycotina</taxon>
        <taxon>Eurotiomycetes</taxon>
        <taxon>Eurotiomycetidae</taxon>
        <taxon>Eurotiales</taxon>
        <taxon>Aspergillaceae</taxon>
        <taxon>Penicillium</taxon>
    </lineage>
</organism>
<keyword evidence="5 14" id="KW-0812">Transmembrane</keyword>
<protein>
    <recommendedName>
        <fullName evidence="2">Voltage-gated hydrogen channel 1</fullName>
    </recommendedName>
    <alternativeName>
        <fullName evidence="12">Hydrogen voltage-gated channel 1</fullName>
    </alternativeName>
</protein>
<dbReference type="RefSeq" id="XP_058304804.1">
    <property type="nucleotide sequence ID" value="XM_058457905.1"/>
</dbReference>
<evidence type="ECO:0000256" key="13">
    <source>
        <dbReference type="SAM" id="Coils"/>
    </source>
</evidence>
<evidence type="ECO:0000256" key="6">
    <source>
        <dbReference type="ARBA" id="ARBA00022882"/>
    </source>
</evidence>
<dbReference type="EMBL" id="JAPQKR010000016">
    <property type="protein sequence ID" value="KAJ5191864.1"/>
    <property type="molecule type" value="Genomic_DNA"/>
</dbReference>
<keyword evidence="7 14" id="KW-1133">Transmembrane helix</keyword>
<dbReference type="PANTHER" id="PTHR46480:SF1">
    <property type="entry name" value="VOLTAGE-GATED HYDROGEN CHANNEL 1"/>
    <property type="match status" value="1"/>
</dbReference>
<feature type="transmembrane region" description="Helical" evidence="14">
    <location>
        <begin position="123"/>
        <end position="142"/>
    </location>
</feature>
<keyword evidence="8 13" id="KW-0175">Coiled coil</keyword>
<evidence type="ECO:0000256" key="4">
    <source>
        <dbReference type="ARBA" id="ARBA00022475"/>
    </source>
</evidence>
<feature type="domain" description="Ion transport" evidence="15">
    <location>
        <begin position="47"/>
        <end position="171"/>
    </location>
</feature>
<feature type="transmembrane region" description="Helical" evidence="14">
    <location>
        <begin position="46"/>
        <end position="68"/>
    </location>
</feature>
<gene>
    <name evidence="16" type="ORF">N7498_010849</name>
</gene>
<dbReference type="AlphaFoldDB" id="A0A9W9J7B8"/>
<evidence type="ECO:0000256" key="5">
    <source>
        <dbReference type="ARBA" id="ARBA00022692"/>
    </source>
</evidence>
<feature type="coiled-coil region" evidence="13">
    <location>
        <begin position="169"/>
        <end position="196"/>
    </location>
</feature>
<keyword evidence="6" id="KW-0851">Voltage-gated channel</keyword>
<evidence type="ECO:0000313" key="17">
    <source>
        <dbReference type="Proteomes" id="UP001150904"/>
    </source>
</evidence>
<keyword evidence="10 14" id="KW-0472">Membrane</keyword>
<keyword evidence="11" id="KW-0407">Ion channel</keyword>
<dbReference type="InterPro" id="IPR031846">
    <property type="entry name" value="Hvcn1"/>
</dbReference>
<keyword evidence="9" id="KW-0406">Ion transport</keyword>
<evidence type="ECO:0000256" key="9">
    <source>
        <dbReference type="ARBA" id="ARBA00023065"/>
    </source>
</evidence>
<evidence type="ECO:0000256" key="2">
    <source>
        <dbReference type="ARBA" id="ARBA00015897"/>
    </source>
</evidence>
<dbReference type="GO" id="GO:0034702">
    <property type="term" value="C:monoatomic ion channel complex"/>
    <property type="evidence" value="ECO:0007669"/>
    <property type="project" value="UniProtKB-KW"/>
</dbReference>
<comment type="subcellular location">
    <subcellularLocation>
        <location evidence="1">Cell membrane</location>
        <topology evidence="1">Multi-pass membrane protein</topology>
    </subcellularLocation>
</comment>
<dbReference type="Pfam" id="PF00520">
    <property type="entry name" value="Ion_trans"/>
    <property type="match status" value="1"/>
</dbReference>
<keyword evidence="17" id="KW-1185">Reference proteome</keyword>
<dbReference type="PANTHER" id="PTHR46480">
    <property type="entry name" value="F20B24.22"/>
    <property type="match status" value="1"/>
</dbReference>
<accession>A0A9W9J7B8</accession>
<reference evidence="16" key="2">
    <citation type="journal article" date="2023" name="IMA Fungus">
        <title>Comparative genomic study of the Penicillium genus elucidates a diverse pangenome and 15 lateral gene transfer events.</title>
        <authorList>
            <person name="Petersen C."/>
            <person name="Sorensen T."/>
            <person name="Nielsen M.R."/>
            <person name="Sondergaard T.E."/>
            <person name="Sorensen J.L."/>
            <person name="Fitzpatrick D.A."/>
            <person name="Frisvad J.C."/>
            <person name="Nielsen K.L."/>
        </authorList>
    </citation>
    <scope>NUCLEOTIDE SEQUENCE</scope>
    <source>
        <strain evidence="16">IBT 15544</strain>
    </source>
</reference>
<dbReference type="GeneID" id="83185206"/>
<feature type="transmembrane region" description="Helical" evidence="14">
    <location>
        <begin position="93"/>
        <end position="117"/>
    </location>
</feature>
<evidence type="ECO:0000256" key="10">
    <source>
        <dbReference type="ARBA" id="ARBA00023136"/>
    </source>
</evidence>
<evidence type="ECO:0000259" key="15">
    <source>
        <dbReference type="Pfam" id="PF00520"/>
    </source>
</evidence>
<keyword evidence="4" id="KW-1003">Cell membrane</keyword>
<evidence type="ECO:0000256" key="1">
    <source>
        <dbReference type="ARBA" id="ARBA00004651"/>
    </source>
</evidence>
<evidence type="ECO:0000256" key="8">
    <source>
        <dbReference type="ARBA" id="ARBA00023054"/>
    </source>
</evidence>
<dbReference type="GO" id="GO:0030171">
    <property type="term" value="F:voltage-gated proton channel activity"/>
    <property type="evidence" value="ECO:0007669"/>
    <property type="project" value="InterPro"/>
</dbReference>
<proteinExistence type="predicted"/>
<name>A0A9W9J7B8_9EURO</name>
<dbReference type="Proteomes" id="UP001150904">
    <property type="component" value="Unassembled WGS sequence"/>
</dbReference>
<evidence type="ECO:0000313" key="16">
    <source>
        <dbReference type="EMBL" id="KAJ5191864.1"/>
    </source>
</evidence>
<reference evidence="16" key="1">
    <citation type="submission" date="2022-12" db="EMBL/GenBank/DDBJ databases">
        <authorList>
            <person name="Petersen C."/>
        </authorList>
    </citation>
    <scope>NUCLEOTIDE SEQUENCE</scope>
    <source>
        <strain evidence="16">IBT 15544</strain>
    </source>
</reference>
<evidence type="ECO:0000256" key="3">
    <source>
        <dbReference type="ARBA" id="ARBA00022448"/>
    </source>
</evidence>
<sequence>MASALQPLLPQRNTRVFLPRLFSDSVDESLIVRWRRSTVNFLTSRWGHYLVLMLVTVDVCCSFSEFLIKLHVCELKQNGYGVDREWGITEEALGIAGLVISCLFMLELTVSILAFGMGYFADWFHIFDALVIVVAFVISVSLQGIEEEVGSLVIVLRLWRVFQIIEELSSASQDTMEQYEHTIENLREENSSLRQRLNLNSGANEDAA</sequence>
<keyword evidence="3" id="KW-0813">Transport</keyword>